<sequence>MHFIFYYFQDLNFLWNNVQIIMIQIILGKYMVMGLWVLIHLLFNHQMKIQTCL</sequence>
<comment type="caution">
    <text evidence="2">The sequence shown here is derived from an EMBL/GenBank/DDBJ whole genome shotgun (WGS) entry which is preliminary data.</text>
</comment>
<accession>A0A397T4N8</accession>
<name>A0A397T4N8_9GLOM</name>
<keyword evidence="3" id="KW-1185">Reference proteome</keyword>
<gene>
    <name evidence="2" type="ORF">C1645_770918</name>
</gene>
<reference evidence="2 3" key="1">
    <citation type="submission" date="2018-06" db="EMBL/GenBank/DDBJ databases">
        <title>Comparative genomics reveals the genomic features of Rhizophagus irregularis, R. cerebriforme, R. diaphanum and Gigaspora rosea, and their symbiotic lifestyle signature.</title>
        <authorList>
            <person name="Morin E."/>
            <person name="San Clemente H."/>
            <person name="Chen E.C.H."/>
            <person name="De La Providencia I."/>
            <person name="Hainaut M."/>
            <person name="Kuo A."/>
            <person name="Kohler A."/>
            <person name="Murat C."/>
            <person name="Tang N."/>
            <person name="Roy S."/>
            <person name="Loubradou J."/>
            <person name="Henrissat B."/>
            <person name="Grigoriev I.V."/>
            <person name="Corradi N."/>
            <person name="Roux C."/>
            <person name="Martin F.M."/>
        </authorList>
    </citation>
    <scope>NUCLEOTIDE SEQUENCE [LARGE SCALE GENOMIC DNA]</scope>
    <source>
        <strain evidence="2 3">DAOM 227022</strain>
    </source>
</reference>
<evidence type="ECO:0000313" key="3">
    <source>
        <dbReference type="Proteomes" id="UP000265703"/>
    </source>
</evidence>
<keyword evidence="1" id="KW-1133">Transmembrane helix</keyword>
<dbReference type="Proteomes" id="UP000265703">
    <property type="component" value="Unassembled WGS sequence"/>
</dbReference>
<evidence type="ECO:0000313" key="2">
    <source>
        <dbReference type="EMBL" id="RIA90014.1"/>
    </source>
</evidence>
<feature type="non-terminal residue" evidence="2">
    <location>
        <position position="53"/>
    </location>
</feature>
<dbReference type="AlphaFoldDB" id="A0A397T4N8"/>
<proteinExistence type="predicted"/>
<feature type="transmembrane region" description="Helical" evidence="1">
    <location>
        <begin position="20"/>
        <end position="43"/>
    </location>
</feature>
<dbReference type="EMBL" id="QKYT01000195">
    <property type="protein sequence ID" value="RIA90014.1"/>
    <property type="molecule type" value="Genomic_DNA"/>
</dbReference>
<evidence type="ECO:0000256" key="1">
    <source>
        <dbReference type="SAM" id="Phobius"/>
    </source>
</evidence>
<keyword evidence="1" id="KW-0812">Transmembrane</keyword>
<protein>
    <submittedName>
        <fullName evidence="2">Uncharacterized protein</fullName>
    </submittedName>
</protein>
<organism evidence="2 3">
    <name type="scientific">Glomus cerebriforme</name>
    <dbReference type="NCBI Taxonomy" id="658196"/>
    <lineage>
        <taxon>Eukaryota</taxon>
        <taxon>Fungi</taxon>
        <taxon>Fungi incertae sedis</taxon>
        <taxon>Mucoromycota</taxon>
        <taxon>Glomeromycotina</taxon>
        <taxon>Glomeromycetes</taxon>
        <taxon>Glomerales</taxon>
        <taxon>Glomeraceae</taxon>
        <taxon>Glomus</taxon>
    </lineage>
</organism>
<keyword evidence="1" id="KW-0472">Membrane</keyword>